<evidence type="ECO:0000313" key="3">
    <source>
        <dbReference type="Proteomes" id="UP001335648"/>
    </source>
</evidence>
<feature type="compositionally biased region" description="Basic residues" evidence="1">
    <location>
        <begin position="46"/>
        <end position="63"/>
    </location>
</feature>
<sequence>MYGHRPANVGREGGLDSATALLESLQDDYIGTRLEEHRIQNGPQPKNRHQLNHQHRVPSRHRSVWFEARGNEEERIRPSRNGTMNSTWPSRNGTWTGPKCLLSGDGSWMRREGRRPS</sequence>
<name>A0AAN8GK70_9TELE</name>
<evidence type="ECO:0000313" key="2">
    <source>
        <dbReference type="EMBL" id="KAK5881811.1"/>
    </source>
</evidence>
<protein>
    <submittedName>
        <fullName evidence="2">Uncharacterized protein</fullName>
    </submittedName>
</protein>
<feature type="compositionally biased region" description="Polar residues" evidence="1">
    <location>
        <begin position="80"/>
        <end position="95"/>
    </location>
</feature>
<proteinExistence type="predicted"/>
<evidence type="ECO:0000256" key="1">
    <source>
        <dbReference type="SAM" id="MobiDB-lite"/>
    </source>
</evidence>
<dbReference type="AlphaFoldDB" id="A0AAN8GK70"/>
<gene>
    <name evidence="2" type="ORF">CesoFtcFv8_022568</name>
</gene>
<organism evidence="2 3">
    <name type="scientific">Champsocephalus esox</name>
    <name type="common">pike icefish</name>
    <dbReference type="NCBI Taxonomy" id="159716"/>
    <lineage>
        <taxon>Eukaryota</taxon>
        <taxon>Metazoa</taxon>
        <taxon>Chordata</taxon>
        <taxon>Craniata</taxon>
        <taxon>Vertebrata</taxon>
        <taxon>Euteleostomi</taxon>
        <taxon>Actinopterygii</taxon>
        <taxon>Neopterygii</taxon>
        <taxon>Teleostei</taxon>
        <taxon>Neoteleostei</taxon>
        <taxon>Acanthomorphata</taxon>
        <taxon>Eupercaria</taxon>
        <taxon>Perciformes</taxon>
        <taxon>Notothenioidei</taxon>
        <taxon>Channichthyidae</taxon>
        <taxon>Champsocephalus</taxon>
    </lineage>
</organism>
<dbReference type="Proteomes" id="UP001335648">
    <property type="component" value="Unassembled WGS sequence"/>
</dbReference>
<reference evidence="2 3" key="1">
    <citation type="journal article" date="2023" name="Mol. Biol. Evol.">
        <title>Genomics of Secondarily Temperate Adaptation in the Only Non-Antarctic Icefish.</title>
        <authorList>
            <person name="Rivera-Colon A.G."/>
            <person name="Rayamajhi N."/>
            <person name="Minhas B.F."/>
            <person name="Madrigal G."/>
            <person name="Bilyk K.T."/>
            <person name="Yoon V."/>
            <person name="Hune M."/>
            <person name="Gregory S."/>
            <person name="Cheng C.H.C."/>
            <person name="Catchen J.M."/>
        </authorList>
    </citation>
    <scope>NUCLEOTIDE SEQUENCE [LARGE SCALE GENOMIC DNA]</scope>
    <source>
        <strain evidence="2">JC2023a</strain>
    </source>
</reference>
<feature type="compositionally biased region" description="Basic and acidic residues" evidence="1">
    <location>
        <begin position="108"/>
        <end position="117"/>
    </location>
</feature>
<dbReference type="EMBL" id="JAULUE010002063">
    <property type="protein sequence ID" value="KAK5881811.1"/>
    <property type="molecule type" value="Genomic_DNA"/>
</dbReference>
<accession>A0AAN8GK70</accession>
<comment type="caution">
    <text evidence="2">The sequence shown here is derived from an EMBL/GenBank/DDBJ whole genome shotgun (WGS) entry which is preliminary data.</text>
</comment>
<keyword evidence="3" id="KW-1185">Reference proteome</keyword>
<feature type="region of interest" description="Disordered" evidence="1">
    <location>
        <begin position="40"/>
        <end position="117"/>
    </location>
</feature>